<evidence type="ECO:0000256" key="2">
    <source>
        <dbReference type="ARBA" id="ARBA00023235"/>
    </source>
</evidence>
<dbReference type="HOGENOM" id="CLU_048756_2_2_11"/>
<dbReference type="Pfam" id="PF02567">
    <property type="entry name" value="PhzC-PhzF"/>
    <property type="match status" value="1"/>
</dbReference>
<proteinExistence type="inferred from homology"/>
<reference evidence="4 5" key="1">
    <citation type="journal article" date="2009" name="Stand. Genomic Sci.">
        <title>Complete genome sequence of Slackia heliotrinireducens type strain (RHS 1).</title>
        <authorList>
            <person name="Pukall R."/>
            <person name="Lapidus A."/>
            <person name="Nolan M."/>
            <person name="Copeland A."/>
            <person name="Glavina Del Rio T."/>
            <person name="Lucas S."/>
            <person name="Chen F."/>
            <person name="Tice H."/>
            <person name="Cheng J.F."/>
            <person name="Chertkov O."/>
            <person name="Bruce D."/>
            <person name="Goodwin L."/>
            <person name="Kuske C."/>
            <person name="Brettin T."/>
            <person name="Detter J.C."/>
            <person name="Han C."/>
            <person name="Pitluck S."/>
            <person name="Pati A."/>
            <person name="Mavrommatis K."/>
            <person name="Ivanova N."/>
            <person name="Ovchinnikova G."/>
            <person name="Chen A."/>
            <person name="Palaniappan K."/>
            <person name="Schneider S."/>
            <person name="Rohde M."/>
            <person name="Chain P."/>
            <person name="D'haeseleer P."/>
            <person name="Goker M."/>
            <person name="Bristow J."/>
            <person name="Eisen J.A."/>
            <person name="Markowitz V."/>
            <person name="Kyrpides N.C."/>
            <person name="Klenk H.P."/>
            <person name="Hugenholtz P."/>
        </authorList>
    </citation>
    <scope>NUCLEOTIDE SEQUENCE [LARGE SCALE GENOMIC DNA]</scope>
    <source>
        <strain evidence="5">ATCC 29202 / DSM 20476 / NCTC 11029 / RHS 1</strain>
    </source>
</reference>
<dbReference type="eggNOG" id="COG0384">
    <property type="taxonomic scope" value="Bacteria"/>
</dbReference>
<dbReference type="Proteomes" id="UP000002026">
    <property type="component" value="Chromosome"/>
</dbReference>
<dbReference type="PANTHER" id="PTHR13774">
    <property type="entry name" value="PHENAZINE BIOSYNTHESIS PROTEIN"/>
    <property type="match status" value="1"/>
</dbReference>
<dbReference type="PANTHER" id="PTHR13774:SF17">
    <property type="entry name" value="PHENAZINE BIOSYNTHESIS-LIKE DOMAIN-CONTAINING PROTEIN"/>
    <property type="match status" value="1"/>
</dbReference>
<protein>
    <submittedName>
        <fullName evidence="4">Phenazine biosynthesis protein PhzF family</fullName>
    </submittedName>
</protein>
<evidence type="ECO:0000313" key="5">
    <source>
        <dbReference type="Proteomes" id="UP000002026"/>
    </source>
</evidence>
<dbReference type="GO" id="GO:0016853">
    <property type="term" value="F:isomerase activity"/>
    <property type="evidence" value="ECO:0007669"/>
    <property type="project" value="UniProtKB-KW"/>
</dbReference>
<evidence type="ECO:0000256" key="1">
    <source>
        <dbReference type="ARBA" id="ARBA00008270"/>
    </source>
</evidence>
<dbReference type="EMBL" id="CP001684">
    <property type="protein sequence ID" value="ACV21174.1"/>
    <property type="molecule type" value="Genomic_DNA"/>
</dbReference>
<accession>C7N0U6</accession>
<dbReference type="InterPro" id="IPR003719">
    <property type="entry name" value="Phenazine_PhzF-like"/>
</dbReference>
<dbReference type="KEGG" id="shi:Shel_01000"/>
<dbReference type="NCBIfam" id="TIGR00654">
    <property type="entry name" value="PhzF_family"/>
    <property type="match status" value="1"/>
</dbReference>
<evidence type="ECO:0000256" key="3">
    <source>
        <dbReference type="PIRSR" id="PIRSR016184-1"/>
    </source>
</evidence>
<dbReference type="GO" id="GO:0005737">
    <property type="term" value="C:cytoplasm"/>
    <property type="evidence" value="ECO:0007669"/>
    <property type="project" value="TreeGrafter"/>
</dbReference>
<dbReference type="Gene3D" id="3.10.310.10">
    <property type="entry name" value="Diaminopimelate Epimerase, Chain A, domain 1"/>
    <property type="match status" value="2"/>
</dbReference>
<dbReference type="SUPFAM" id="SSF54506">
    <property type="entry name" value="Diaminopimelate epimerase-like"/>
    <property type="match status" value="1"/>
</dbReference>
<name>C7N0U6_SLAHD</name>
<feature type="active site" evidence="3">
    <location>
        <position position="44"/>
    </location>
</feature>
<gene>
    <name evidence="4" type="ordered locus">Shel_01000</name>
</gene>
<evidence type="ECO:0000313" key="4">
    <source>
        <dbReference type="EMBL" id="ACV21174.1"/>
    </source>
</evidence>
<organism evidence="4 5">
    <name type="scientific">Slackia heliotrinireducens (strain ATCC 29202 / DSM 20476 / NCTC 11029 / RHS 1)</name>
    <name type="common">Peptococcus heliotrinreducens</name>
    <dbReference type="NCBI Taxonomy" id="471855"/>
    <lineage>
        <taxon>Bacteria</taxon>
        <taxon>Bacillati</taxon>
        <taxon>Actinomycetota</taxon>
        <taxon>Coriobacteriia</taxon>
        <taxon>Eggerthellales</taxon>
        <taxon>Eggerthellaceae</taxon>
        <taxon>Slackia</taxon>
    </lineage>
</organism>
<dbReference type="AlphaFoldDB" id="C7N0U6"/>
<keyword evidence="5" id="KW-1185">Reference proteome</keyword>
<comment type="similarity">
    <text evidence="1">Belongs to the PhzF family.</text>
</comment>
<dbReference type="RefSeq" id="WP_012797285.1">
    <property type="nucleotide sequence ID" value="NC_013165.1"/>
</dbReference>
<sequence>MKQYVVDAFAPRPFTGNPAAVCVMDAWPTEKSMMLLARENNLSETAFIVGGNGRYHLRWFTPGCEVELCGHATLASAYTVMEQIEPGLDEVRFDTLGGELVIRRDGDAFLMDLPTYELREIPVTHEMTTAFGARPSRAVLGLDLICVFDDEETVRAMRPDQTLLMTIPGRIQNATARGTDVDCVSRSFCSKLAIPEDPVCGSAHCQIADFWCRELGKSEVLAYQASERGGYLRCRPLGEGRVEIGGEASLVAVSEIVAPLP</sequence>
<keyword evidence="2" id="KW-0413">Isomerase</keyword>
<dbReference type="PIRSF" id="PIRSF016184">
    <property type="entry name" value="PhzC_PhzF"/>
    <property type="match status" value="1"/>
</dbReference>